<dbReference type="EMBL" id="FMSH01000207">
    <property type="protein sequence ID" value="SCU76205.1"/>
    <property type="molecule type" value="Genomic_DNA"/>
</dbReference>
<evidence type="ECO:0000313" key="1">
    <source>
        <dbReference type="EMBL" id="SCU76205.1"/>
    </source>
</evidence>
<gene>
    <name evidence="1" type="ORF">CNECB9_2850005</name>
</gene>
<proteinExistence type="predicted"/>
<name>A0A1K0JAQ7_CUPNE</name>
<dbReference type="AlphaFoldDB" id="A0A1K0JAQ7"/>
<protein>
    <submittedName>
        <fullName evidence="1">Uncharacterized protein</fullName>
    </submittedName>
</protein>
<reference evidence="1" key="1">
    <citation type="submission" date="2016-09" db="EMBL/GenBank/DDBJ databases">
        <authorList>
            <person name="Capua I."/>
            <person name="De Benedictis P."/>
            <person name="Joannis T."/>
            <person name="Lombin L.H."/>
            <person name="Cattoli G."/>
        </authorList>
    </citation>
    <scope>NUCLEOTIDE SEQUENCE</scope>
    <source>
        <strain evidence="1">B9</strain>
    </source>
</reference>
<accession>A0A1K0JAQ7</accession>
<sequence length="34" mass="3808">MLYLRGLRAAEVTGTPMGAFFCRRDGSGVERRPH</sequence>
<organism evidence="1">
    <name type="scientific">Cupriavidus necator</name>
    <name type="common">Alcaligenes eutrophus</name>
    <name type="synonym">Ralstonia eutropha</name>
    <dbReference type="NCBI Taxonomy" id="106590"/>
    <lineage>
        <taxon>Bacteria</taxon>
        <taxon>Pseudomonadati</taxon>
        <taxon>Pseudomonadota</taxon>
        <taxon>Betaproteobacteria</taxon>
        <taxon>Burkholderiales</taxon>
        <taxon>Burkholderiaceae</taxon>
        <taxon>Cupriavidus</taxon>
    </lineage>
</organism>